<keyword evidence="3" id="KW-1185">Reference proteome</keyword>
<comment type="caution">
    <text evidence="2">The sequence shown here is derived from an EMBL/GenBank/DDBJ whole genome shotgun (WGS) entry which is preliminary data.</text>
</comment>
<accession>A0A3R9ZKN2</accession>
<dbReference type="EMBL" id="RXFM01000015">
    <property type="protein sequence ID" value="RST70250.1"/>
    <property type="molecule type" value="Genomic_DNA"/>
</dbReference>
<name>A0A3R9ZKN2_9RICK</name>
<evidence type="ECO:0000313" key="2">
    <source>
        <dbReference type="EMBL" id="RST70250.1"/>
    </source>
</evidence>
<evidence type="ECO:0000256" key="1">
    <source>
        <dbReference type="SAM" id="MobiDB-lite"/>
    </source>
</evidence>
<dbReference type="Gene3D" id="1.20.1270.420">
    <property type="match status" value="1"/>
</dbReference>
<dbReference type="AlphaFoldDB" id="A0A3R9ZKN2"/>
<sequence length="193" mass="22110">MKKQQKDKCEEEKQELVSKDSDAKNKLEELQDNFDKISQEKEDISTRLALLESDIKICQENLGKGFKEVEDNLKSEVTRLENELSNVRIELNHCSSNLTKTTEDKDILTNTNISLSKELSDKRIALEECQNDLKKINDKSETLKQKVEELTQKVNDQEAECLLLKESKAILDARNKTLTVDFNECKGNLSSSN</sequence>
<dbReference type="RefSeq" id="WP_126044448.1">
    <property type="nucleotide sequence ID" value="NZ_RXFM01000015.1"/>
</dbReference>
<protein>
    <submittedName>
        <fullName evidence="2">Uncharacterized protein</fullName>
    </submittedName>
</protein>
<reference evidence="3" key="1">
    <citation type="submission" date="2018-11" db="EMBL/GenBank/DDBJ databases">
        <title>Phylogenetic, genomic, and biogeographic characterization of a novel and ubiquitous marine invertebrate-associated Rickettsiales parasite, Candidatus Marinoinvertebrata rohwerii, gen. nov., sp. nov.</title>
        <authorList>
            <person name="Klinges J.G."/>
            <person name="Rosales S.M."/>
            <person name="Mcminds R."/>
            <person name="Shaver E.C."/>
            <person name="Shantz A."/>
            <person name="Peters E.C."/>
            <person name="Burkepile D.E."/>
            <person name="Silliman B.R."/>
            <person name="Vega Thurber R.L."/>
        </authorList>
    </citation>
    <scope>NUCLEOTIDE SEQUENCE [LARGE SCALE GENOMIC DNA]</scope>
    <source>
        <strain evidence="3">a_cerv_44</strain>
    </source>
</reference>
<dbReference type="Proteomes" id="UP000279470">
    <property type="component" value="Unassembled WGS sequence"/>
</dbReference>
<gene>
    <name evidence="2" type="ORF">EIC27_01775</name>
</gene>
<feature type="region of interest" description="Disordered" evidence="1">
    <location>
        <begin position="1"/>
        <end position="24"/>
    </location>
</feature>
<proteinExistence type="predicted"/>
<organism evidence="2 3">
    <name type="scientific">Candidatus Aquarickettsia rohweri</name>
    <dbReference type="NCBI Taxonomy" id="2602574"/>
    <lineage>
        <taxon>Bacteria</taxon>
        <taxon>Pseudomonadati</taxon>
        <taxon>Pseudomonadota</taxon>
        <taxon>Alphaproteobacteria</taxon>
        <taxon>Rickettsiales</taxon>
        <taxon>Candidatus Midichloriaceae</taxon>
        <taxon>Candidatus Aquarickettsia</taxon>
    </lineage>
</organism>
<evidence type="ECO:0000313" key="3">
    <source>
        <dbReference type="Proteomes" id="UP000279470"/>
    </source>
</evidence>